<dbReference type="eggNOG" id="COG0517">
    <property type="taxonomic scope" value="Bacteria"/>
</dbReference>
<keyword evidence="5" id="KW-1185">Reference proteome</keyword>
<dbReference type="OrthoDB" id="5454570at2"/>
<dbReference type="KEGG" id="drt:Dret_2434"/>
<dbReference type="SUPFAM" id="SSF54631">
    <property type="entry name" value="CBS-domain pair"/>
    <property type="match status" value="1"/>
</dbReference>
<dbReference type="PANTHER" id="PTHR43080:SF2">
    <property type="entry name" value="CBS DOMAIN-CONTAINING PROTEIN"/>
    <property type="match status" value="1"/>
</dbReference>
<dbReference type="SMART" id="SM00116">
    <property type="entry name" value="CBS"/>
    <property type="match status" value="2"/>
</dbReference>
<organism evidence="4 5">
    <name type="scientific">Desulfohalobium retbaense (strain ATCC 49708 / DSM 5692 / JCM 16813 / HR100)</name>
    <dbReference type="NCBI Taxonomy" id="485915"/>
    <lineage>
        <taxon>Bacteria</taxon>
        <taxon>Pseudomonadati</taxon>
        <taxon>Thermodesulfobacteriota</taxon>
        <taxon>Desulfovibrionia</taxon>
        <taxon>Desulfovibrionales</taxon>
        <taxon>Desulfohalobiaceae</taxon>
        <taxon>Desulfohalobium</taxon>
    </lineage>
</organism>
<dbReference type="PROSITE" id="PS51371">
    <property type="entry name" value="CBS"/>
    <property type="match status" value="1"/>
</dbReference>
<dbReference type="PANTHER" id="PTHR43080">
    <property type="entry name" value="CBS DOMAIN-CONTAINING PROTEIN CBSX3, MITOCHONDRIAL"/>
    <property type="match status" value="1"/>
</dbReference>
<evidence type="ECO:0000313" key="4">
    <source>
        <dbReference type="EMBL" id="ACV69716.1"/>
    </source>
</evidence>
<evidence type="ECO:0000256" key="1">
    <source>
        <dbReference type="ARBA" id="ARBA00023122"/>
    </source>
</evidence>
<reference evidence="4 5" key="2">
    <citation type="journal article" date="2010" name="Stand. Genomic Sci.">
        <title>Complete genome sequence of Desulfohalobium retbaense type strain (HR(100)).</title>
        <authorList>
            <person name="Spring S."/>
            <person name="Nolan M."/>
            <person name="Lapidus A."/>
            <person name="Glavina Del Rio T."/>
            <person name="Copeland A."/>
            <person name="Tice H."/>
            <person name="Cheng J.F."/>
            <person name="Lucas S."/>
            <person name="Land M."/>
            <person name="Chen F."/>
            <person name="Bruce D."/>
            <person name="Goodwin L."/>
            <person name="Pitluck S."/>
            <person name="Ivanova N."/>
            <person name="Mavromatis K."/>
            <person name="Mikhailova N."/>
            <person name="Pati A."/>
            <person name="Chen A."/>
            <person name="Palaniappan K."/>
            <person name="Hauser L."/>
            <person name="Chang Y.J."/>
            <person name="Jeffries C.D."/>
            <person name="Munk C."/>
            <person name="Kiss H."/>
            <person name="Chain P."/>
            <person name="Han C."/>
            <person name="Brettin T."/>
            <person name="Detter J.C."/>
            <person name="Schuler E."/>
            <person name="Goker M."/>
            <person name="Rohde M."/>
            <person name="Bristow J."/>
            <person name="Eisen J.A."/>
            <person name="Markowitz V."/>
            <person name="Hugenholtz P."/>
            <person name="Kyrpides N.C."/>
            <person name="Klenk H.P."/>
        </authorList>
    </citation>
    <scope>NUCLEOTIDE SEQUENCE [LARGE SCALE GENOMIC DNA]</scope>
    <source>
        <strain evidence="4 5">DSM 5692</strain>
    </source>
</reference>
<dbReference type="Pfam" id="PF00571">
    <property type="entry name" value="CBS"/>
    <property type="match status" value="1"/>
</dbReference>
<dbReference type="HOGENOM" id="CLU_1583861_0_0_7"/>
<sequence>MWTVTKYMNTKIKSVYPDTLFETLFCSTLCPEPDHVYVTDQEGILMGMLTTYDILKGLVPSYLTSHLTRALADDLSLSQKAYTKSKDLTAADIMTSNVISLREQDNLLKAVTIILETGIKALPVIDGQSRILGEVTRCDAVRYLGQNFCSLHETHLQDHLFRQAQKAS</sequence>
<dbReference type="AlphaFoldDB" id="C8X5L9"/>
<accession>C8X5L9</accession>
<dbReference type="Proteomes" id="UP000001052">
    <property type="component" value="Chromosome"/>
</dbReference>
<dbReference type="EMBL" id="CP001734">
    <property type="protein sequence ID" value="ACV69716.1"/>
    <property type="molecule type" value="Genomic_DNA"/>
</dbReference>
<dbReference type="Gene3D" id="3.10.580.10">
    <property type="entry name" value="CBS-domain"/>
    <property type="match status" value="1"/>
</dbReference>
<proteinExistence type="predicted"/>
<dbReference type="InterPro" id="IPR046342">
    <property type="entry name" value="CBS_dom_sf"/>
</dbReference>
<reference evidence="5" key="1">
    <citation type="submission" date="2009-09" db="EMBL/GenBank/DDBJ databases">
        <title>The complete chromosome of Desulfohalobium retbaense DSM 5692.</title>
        <authorList>
            <consortium name="US DOE Joint Genome Institute (JGI-PGF)"/>
            <person name="Lucas S."/>
            <person name="Copeland A."/>
            <person name="Lapidus A."/>
            <person name="Glavina del Rio T."/>
            <person name="Dalin E."/>
            <person name="Tice H."/>
            <person name="Bruce D."/>
            <person name="Goodwin L."/>
            <person name="Pitluck S."/>
            <person name="Kyrpides N."/>
            <person name="Mavromatis K."/>
            <person name="Ivanova N."/>
            <person name="Mikhailova N."/>
            <person name="Munk A.C."/>
            <person name="Brettin T."/>
            <person name="Detter J.C."/>
            <person name="Han C."/>
            <person name="Tapia R."/>
            <person name="Larimer F."/>
            <person name="Land M."/>
            <person name="Hauser L."/>
            <person name="Markowitz V."/>
            <person name="Cheng J.-F."/>
            <person name="Hugenholtz P."/>
            <person name="Woyke T."/>
            <person name="Wu D."/>
            <person name="Spring S."/>
            <person name="Klenk H.-P."/>
            <person name="Eisen J.A."/>
        </authorList>
    </citation>
    <scope>NUCLEOTIDE SEQUENCE [LARGE SCALE GENOMIC DNA]</scope>
    <source>
        <strain evidence="5">DSM 5692</strain>
    </source>
</reference>
<feature type="domain" description="CBS" evidence="3">
    <location>
        <begin position="94"/>
        <end position="154"/>
    </location>
</feature>
<evidence type="ECO:0000256" key="2">
    <source>
        <dbReference type="PROSITE-ProRule" id="PRU00703"/>
    </source>
</evidence>
<protein>
    <submittedName>
        <fullName evidence="4">CBS domain containing membrane protein</fullName>
    </submittedName>
</protein>
<name>C8X5L9_DESRD</name>
<dbReference type="RefSeq" id="WP_015752850.1">
    <property type="nucleotide sequence ID" value="NC_013223.1"/>
</dbReference>
<dbReference type="InterPro" id="IPR051257">
    <property type="entry name" value="Diverse_CBS-Domain"/>
</dbReference>
<evidence type="ECO:0000313" key="5">
    <source>
        <dbReference type="Proteomes" id="UP000001052"/>
    </source>
</evidence>
<gene>
    <name evidence="4" type="ordered locus">Dret_2434</name>
</gene>
<dbReference type="InterPro" id="IPR000644">
    <property type="entry name" value="CBS_dom"/>
</dbReference>
<evidence type="ECO:0000259" key="3">
    <source>
        <dbReference type="PROSITE" id="PS51371"/>
    </source>
</evidence>
<dbReference type="STRING" id="485915.Dret_2434"/>
<keyword evidence="1 2" id="KW-0129">CBS domain</keyword>